<evidence type="ECO:0000313" key="3">
    <source>
        <dbReference type="Proteomes" id="UP000601435"/>
    </source>
</evidence>
<keyword evidence="3" id="KW-1185">Reference proteome</keyword>
<dbReference type="InterPro" id="IPR029071">
    <property type="entry name" value="Ubiquitin-like_domsf"/>
</dbReference>
<dbReference type="SUPFAM" id="SSF54236">
    <property type="entry name" value="Ubiquitin-like"/>
    <property type="match status" value="1"/>
</dbReference>
<comment type="caution">
    <text evidence="2">The sequence shown here is derived from an EMBL/GenBank/DDBJ whole genome shotgun (WGS) entry which is preliminary data.</text>
</comment>
<evidence type="ECO:0000256" key="1">
    <source>
        <dbReference type="SAM" id="MobiDB-lite"/>
    </source>
</evidence>
<evidence type="ECO:0000313" key="2">
    <source>
        <dbReference type="EMBL" id="CAE7261085.1"/>
    </source>
</evidence>
<name>A0A812MA12_9DINO</name>
<feature type="region of interest" description="Disordered" evidence="1">
    <location>
        <begin position="131"/>
        <end position="160"/>
    </location>
</feature>
<reference evidence="2" key="1">
    <citation type="submission" date="2021-02" db="EMBL/GenBank/DDBJ databases">
        <authorList>
            <person name="Dougan E. K."/>
            <person name="Rhodes N."/>
            <person name="Thang M."/>
            <person name="Chan C."/>
        </authorList>
    </citation>
    <scope>NUCLEOTIDE SEQUENCE</scope>
</reference>
<sequence>MFAWLCRCRRRDLDIELDVPSPIPTSPTLPIATAGTVLAEPSSEPPTLVSRRRNPRRTRVFVRMPSGEILPADVDLNWTIAQASDYIIANCSNEWLEGLGGTGDGYSLRFKRKILRKQTTLKENGAEIGSVLGFVPSDDEPSQEMSSPYSKNELSEQELQ</sequence>
<proteinExistence type="predicted"/>
<feature type="compositionally biased region" description="Polar residues" evidence="1">
    <location>
        <begin position="143"/>
        <end position="154"/>
    </location>
</feature>
<protein>
    <submittedName>
        <fullName evidence="2">EpsE protein</fullName>
    </submittedName>
</protein>
<dbReference type="AlphaFoldDB" id="A0A812MA12"/>
<dbReference type="EMBL" id="CAJNJA010010692">
    <property type="protein sequence ID" value="CAE7261085.1"/>
    <property type="molecule type" value="Genomic_DNA"/>
</dbReference>
<gene>
    <name evidence="2" type="primary">epsE</name>
    <name evidence="2" type="ORF">SNEC2469_LOCUS5965</name>
</gene>
<dbReference type="Proteomes" id="UP000601435">
    <property type="component" value="Unassembled WGS sequence"/>
</dbReference>
<organism evidence="2 3">
    <name type="scientific">Symbiodinium necroappetens</name>
    <dbReference type="NCBI Taxonomy" id="1628268"/>
    <lineage>
        <taxon>Eukaryota</taxon>
        <taxon>Sar</taxon>
        <taxon>Alveolata</taxon>
        <taxon>Dinophyceae</taxon>
        <taxon>Suessiales</taxon>
        <taxon>Symbiodiniaceae</taxon>
        <taxon>Symbiodinium</taxon>
    </lineage>
</organism>
<accession>A0A812MA12</accession>